<dbReference type="Bgee" id="ENSACAG00000034548">
    <property type="expression patterns" value="Expressed in ovary"/>
</dbReference>
<name>A0A803U0M0_ANOCA</name>
<protein>
    <submittedName>
        <fullName evidence="1">Uncharacterized protein</fullName>
    </submittedName>
</protein>
<proteinExistence type="predicted"/>
<reference evidence="1" key="2">
    <citation type="submission" date="2025-08" db="UniProtKB">
        <authorList>
            <consortium name="Ensembl"/>
        </authorList>
    </citation>
    <scope>IDENTIFICATION</scope>
</reference>
<dbReference type="Proteomes" id="UP000001646">
    <property type="component" value="Unplaced"/>
</dbReference>
<dbReference type="GeneTree" id="ENSGT00970000193820"/>
<organism evidence="1 2">
    <name type="scientific">Anolis carolinensis</name>
    <name type="common">Green anole</name>
    <name type="synonym">American chameleon</name>
    <dbReference type="NCBI Taxonomy" id="28377"/>
    <lineage>
        <taxon>Eukaryota</taxon>
        <taxon>Metazoa</taxon>
        <taxon>Chordata</taxon>
        <taxon>Craniata</taxon>
        <taxon>Vertebrata</taxon>
        <taxon>Euteleostomi</taxon>
        <taxon>Lepidosauria</taxon>
        <taxon>Squamata</taxon>
        <taxon>Bifurcata</taxon>
        <taxon>Unidentata</taxon>
        <taxon>Episquamata</taxon>
        <taxon>Toxicofera</taxon>
        <taxon>Iguania</taxon>
        <taxon>Dactyloidae</taxon>
        <taxon>Anolis</taxon>
    </lineage>
</organism>
<dbReference type="AlphaFoldDB" id="A0A803U0M0"/>
<dbReference type="PANTHER" id="PTHR33766">
    <property type="entry name" value="PROTEIN FAM181B"/>
    <property type="match status" value="1"/>
</dbReference>
<accession>A0A803U0M0</accession>
<dbReference type="InParanoid" id="A0A803U0M0"/>
<evidence type="ECO:0000313" key="1">
    <source>
        <dbReference type="Ensembl" id="ENSACAP00000041010.1"/>
    </source>
</evidence>
<dbReference type="InterPro" id="IPR029359">
    <property type="entry name" value="FAM181"/>
</dbReference>
<keyword evidence="2" id="KW-1185">Reference proteome</keyword>
<dbReference type="Ensembl" id="ENSACAT00000033183.2">
    <property type="protein sequence ID" value="ENSACAP00000041010.1"/>
    <property type="gene ID" value="ENSACAG00000034548.2"/>
</dbReference>
<reference evidence="1" key="3">
    <citation type="submission" date="2025-09" db="UniProtKB">
        <authorList>
            <consortium name="Ensembl"/>
        </authorList>
    </citation>
    <scope>IDENTIFICATION</scope>
</reference>
<dbReference type="PANTHER" id="PTHR33766:SF1">
    <property type="entry name" value="PROTEIN FAM181A"/>
    <property type="match status" value="1"/>
</dbReference>
<sequence length="230" mass="24947">ATPRIPQTPCVSFLAPPRTLASYDRGRDLCTFVSAAASHVMRTLQRPCRSKPSKRKVNHRRFLQNQICRSFSDIEAATHRLASSILSQEACVPPAAIQQRSPSRPPMVRLPSAVSSFSGIAEAFVAPDPSPSWALSLDALTSEPDELFEPITRESSLAGVNSWEPLNLYPSGGSSLVGWTSQPHAEPASCMEPNAGPSTAVECLIPALDSEAFVTSGHDSYFPLWDLESW</sequence>
<reference evidence="1" key="1">
    <citation type="submission" date="2009-12" db="EMBL/GenBank/DDBJ databases">
        <title>The Genome Sequence of Anolis carolinensis (Green Anole Lizard).</title>
        <authorList>
            <consortium name="The Genome Sequencing Platform"/>
            <person name="Di Palma F."/>
            <person name="Alfoldi J."/>
            <person name="Heiman D."/>
            <person name="Young S."/>
            <person name="Grabherr M."/>
            <person name="Johnson J."/>
            <person name="Lander E.S."/>
            <person name="Lindblad-Toh K."/>
        </authorList>
    </citation>
    <scope>NUCLEOTIDE SEQUENCE [LARGE SCALE GENOMIC DNA]</scope>
    <source>
        <strain evidence="1">JBL SC #1</strain>
    </source>
</reference>
<evidence type="ECO:0000313" key="2">
    <source>
        <dbReference type="Proteomes" id="UP000001646"/>
    </source>
</evidence>